<reference evidence="3" key="1">
    <citation type="submission" date="2023-07" db="EMBL/GenBank/DDBJ databases">
        <title>Whole genome shotgun sequence of Streptomyces spororaveus NBRC 15456.</title>
        <authorList>
            <person name="Komaki H."/>
            <person name="Tamura T."/>
        </authorList>
    </citation>
    <scope>NUCLEOTIDE SEQUENCE [LARGE SCALE GENOMIC DNA]</scope>
    <source>
        <strain evidence="3">NBRC 15456</strain>
    </source>
</reference>
<dbReference type="RefSeq" id="WP_308445528.1">
    <property type="nucleotide sequence ID" value="NZ_BAAATO010000011.1"/>
</dbReference>
<comment type="caution">
    <text evidence="2">The sequence shown here is derived from an EMBL/GenBank/DDBJ whole genome shotgun (WGS) entry which is preliminary data.</text>
</comment>
<keyword evidence="1" id="KW-0732">Signal</keyword>
<name>A0ABQ3T7B7_9ACTN</name>
<gene>
    <name evidence="2" type="ORF">Sspor_14760</name>
</gene>
<keyword evidence="3" id="KW-1185">Reference proteome</keyword>
<feature type="chain" id="PRO_5047045740" evidence="1">
    <location>
        <begin position="25"/>
        <end position="58"/>
    </location>
</feature>
<organism evidence="2 3">
    <name type="scientific">Streptomyces spororaveus</name>
    <dbReference type="NCBI Taxonomy" id="284039"/>
    <lineage>
        <taxon>Bacteria</taxon>
        <taxon>Bacillati</taxon>
        <taxon>Actinomycetota</taxon>
        <taxon>Actinomycetes</taxon>
        <taxon>Kitasatosporales</taxon>
        <taxon>Streptomycetaceae</taxon>
        <taxon>Streptomyces</taxon>
    </lineage>
</organism>
<accession>A0ABQ3T7B7</accession>
<sequence>MRRRTVIAAVGLAAPLSLLGGLDAALGATPDPSGSQVPIDTRLNTARALRRRTPHPSP</sequence>
<feature type="signal peptide" evidence="1">
    <location>
        <begin position="1"/>
        <end position="24"/>
    </location>
</feature>
<evidence type="ECO:0000313" key="3">
    <source>
        <dbReference type="Proteomes" id="UP000608522"/>
    </source>
</evidence>
<proteinExistence type="predicted"/>
<dbReference type="EMBL" id="BNED01000005">
    <property type="protein sequence ID" value="GHI75915.1"/>
    <property type="molecule type" value="Genomic_DNA"/>
</dbReference>
<protein>
    <submittedName>
        <fullName evidence="2">Uncharacterized protein</fullName>
    </submittedName>
</protein>
<evidence type="ECO:0000256" key="1">
    <source>
        <dbReference type="SAM" id="SignalP"/>
    </source>
</evidence>
<dbReference type="Proteomes" id="UP000608522">
    <property type="component" value="Unassembled WGS sequence"/>
</dbReference>
<evidence type="ECO:0000313" key="2">
    <source>
        <dbReference type="EMBL" id="GHI75915.1"/>
    </source>
</evidence>